<dbReference type="Gene3D" id="3.40.50.150">
    <property type="entry name" value="Vaccinia Virus protein VP39"/>
    <property type="match status" value="1"/>
</dbReference>
<dbReference type="Proteomes" id="UP001152798">
    <property type="component" value="Chromosome 7"/>
</dbReference>
<evidence type="ECO:0000313" key="2">
    <source>
        <dbReference type="EMBL" id="CAH1407661.1"/>
    </source>
</evidence>
<organism evidence="2 3">
    <name type="scientific">Nezara viridula</name>
    <name type="common">Southern green stink bug</name>
    <name type="synonym">Cimex viridulus</name>
    <dbReference type="NCBI Taxonomy" id="85310"/>
    <lineage>
        <taxon>Eukaryota</taxon>
        <taxon>Metazoa</taxon>
        <taxon>Ecdysozoa</taxon>
        <taxon>Arthropoda</taxon>
        <taxon>Hexapoda</taxon>
        <taxon>Insecta</taxon>
        <taxon>Pterygota</taxon>
        <taxon>Neoptera</taxon>
        <taxon>Paraneoptera</taxon>
        <taxon>Hemiptera</taxon>
        <taxon>Heteroptera</taxon>
        <taxon>Panheteroptera</taxon>
        <taxon>Pentatomomorpha</taxon>
        <taxon>Pentatomoidea</taxon>
        <taxon>Pentatomidae</taxon>
        <taxon>Pentatominae</taxon>
        <taxon>Nezara</taxon>
    </lineage>
</organism>
<dbReference type="InterPro" id="IPR025714">
    <property type="entry name" value="Methyltranfer_dom"/>
</dbReference>
<reference evidence="2" key="1">
    <citation type="submission" date="2022-01" db="EMBL/GenBank/DDBJ databases">
        <authorList>
            <person name="King R."/>
        </authorList>
    </citation>
    <scope>NUCLEOTIDE SEQUENCE</scope>
</reference>
<evidence type="ECO:0000313" key="3">
    <source>
        <dbReference type="Proteomes" id="UP001152798"/>
    </source>
</evidence>
<sequence>MDDPLFYITANSLQKRDAMDIVEERRDFLKWTSGERVLDIGCGPGDVTVNVLFPILPEDATLVGCDISEEMITYCNKFINNDRISFKTQNIEDKDIAEILELESFNKIFSFNCLHWIKDHRQAMENMFSLLKPGGEILLMFVTPNNPVLVMFYKLNASDKWSKYIKKRQWFYKADDPPSFFHQILEDVGFHNINCYLQKRSRRYPSLEALSDFLKPINPYLQYIPDELKSEYRQDLIDICKREGVVKFDAVTEELILEYHSIVAIAHKPNKQFKLENFMI</sequence>
<dbReference type="SUPFAM" id="SSF53335">
    <property type="entry name" value="S-adenosyl-L-methionine-dependent methyltransferases"/>
    <property type="match status" value="1"/>
</dbReference>
<dbReference type="Pfam" id="PF13847">
    <property type="entry name" value="Methyltransf_31"/>
    <property type="match status" value="1"/>
</dbReference>
<proteinExistence type="predicted"/>
<dbReference type="InterPro" id="IPR029063">
    <property type="entry name" value="SAM-dependent_MTases_sf"/>
</dbReference>
<dbReference type="AlphaFoldDB" id="A0A9P0HTD9"/>
<accession>A0A9P0HTD9</accession>
<dbReference type="PANTHER" id="PTHR43861">
    <property type="entry name" value="TRANS-ACONITATE 2-METHYLTRANSFERASE-RELATED"/>
    <property type="match status" value="1"/>
</dbReference>
<dbReference type="OrthoDB" id="66144at2759"/>
<gene>
    <name evidence="2" type="ORF">NEZAVI_LOCUS15333</name>
</gene>
<evidence type="ECO:0000259" key="1">
    <source>
        <dbReference type="Pfam" id="PF13847"/>
    </source>
</evidence>
<dbReference type="CDD" id="cd02440">
    <property type="entry name" value="AdoMet_MTases"/>
    <property type="match status" value="1"/>
</dbReference>
<dbReference type="EMBL" id="OV725083">
    <property type="protein sequence ID" value="CAH1407661.1"/>
    <property type="molecule type" value="Genomic_DNA"/>
</dbReference>
<protein>
    <recommendedName>
        <fullName evidence="1">Methyltransferase domain-containing protein</fullName>
    </recommendedName>
</protein>
<keyword evidence="3" id="KW-1185">Reference proteome</keyword>
<dbReference type="PANTHER" id="PTHR43861:SF1">
    <property type="entry name" value="TRANS-ACONITATE 2-METHYLTRANSFERASE"/>
    <property type="match status" value="1"/>
</dbReference>
<feature type="domain" description="Methyltransferase" evidence="1">
    <location>
        <begin position="33"/>
        <end position="139"/>
    </location>
</feature>
<name>A0A9P0HTD9_NEZVI</name>